<feature type="domain" description="EamA" evidence="3">
    <location>
        <begin position="152"/>
        <end position="284"/>
    </location>
</feature>
<dbReference type="Pfam" id="PF00892">
    <property type="entry name" value="EamA"/>
    <property type="match status" value="2"/>
</dbReference>
<dbReference type="Proteomes" id="UP000287352">
    <property type="component" value="Unassembled WGS sequence"/>
</dbReference>
<keyword evidence="2" id="KW-0812">Transmembrane</keyword>
<comment type="caution">
    <text evidence="4">The sequence shown here is derived from an EMBL/GenBank/DDBJ whole genome shotgun (WGS) entry which is preliminary data.</text>
</comment>
<dbReference type="PANTHER" id="PTHR22911:SF137">
    <property type="entry name" value="SOLUTE CARRIER FAMILY 35 MEMBER G2-RELATED"/>
    <property type="match status" value="1"/>
</dbReference>
<feature type="transmembrane region" description="Helical" evidence="2">
    <location>
        <begin position="156"/>
        <end position="176"/>
    </location>
</feature>
<evidence type="ECO:0000313" key="4">
    <source>
        <dbReference type="EMBL" id="GCE14422.1"/>
    </source>
</evidence>
<sequence length="300" mass="32306">MNKLTASLLVLLAGASFGILSTMVKLAYGQGFSVADVTSSQLVFGCLGLWIISLPRLGGLRHLSWQTVLKLLVSGIFPGLTGVFYYLSLQTLSASLAVILLFQFVWMSILLDWFIRRKPLTQNQWIALICVVAGTVLAGGYEALTKGSFDLVGISFALLAACSYTGNISVSGRVAVEVPASLRSTLMMTGATLITICIFPPTFIATGALEQGLWVWMVLLGIFGVIIPPFLFTLGIPPIGPAMAAILSSIELPVATTLSALVLSEKVTLSQWGGVMLILIGIFISEQRLQLRKRLRRRLV</sequence>
<evidence type="ECO:0000256" key="1">
    <source>
        <dbReference type="ARBA" id="ARBA00007362"/>
    </source>
</evidence>
<protein>
    <submittedName>
        <fullName evidence="4">Multidrug transporter</fullName>
    </submittedName>
</protein>
<reference evidence="5" key="1">
    <citation type="submission" date="2018-12" db="EMBL/GenBank/DDBJ databases">
        <title>Tengunoibacter tsumagoiensis gen. nov., sp. nov., Dictyobacter kobayashii sp. nov., D. alpinus sp. nov., and D. joshuensis sp. nov. and description of Dictyobacteraceae fam. nov. within the order Ktedonobacterales isolated from Tengu-no-mugimeshi.</title>
        <authorList>
            <person name="Wang C.M."/>
            <person name="Zheng Y."/>
            <person name="Sakai Y."/>
            <person name="Toyoda A."/>
            <person name="Minakuchi Y."/>
            <person name="Abe K."/>
            <person name="Yokota A."/>
            <person name="Yabe S."/>
        </authorList>
    </citation>
    <scope>NUCLEOTIDE SEQUENCE [LARGE SCALE GENOMIC DNA]</scope>
    <source>
        <strain evidence="5">Uno3</strain>
    </source>
</reference>
<dbReference type="InterPro" id="IPR037185">
    <property type="entry name" value="EmrE-like"/>
</dbReference>
<proteinExistence type="inferred from homology"/>
<dbReference type="EMBL" id="BIFR01000002">
    <property type="protein sequence ID" value="GCE14422.1"/>
    <property type="molecule type" value="Genomic_DNA"/>
</dbReference>
<dbReference type="AlphaFoldDB" id="A0A402A5P1"/>
<keyword evidence="2" id="KW-1133">Transmembrane helix</keyword>
<evidence type="ECO:0000259" key="3">
    <source>
        <dbReference type="Pfam" id="PF00892"/>
    </source>
</evidence>
<keyword evidence="2" id="KW-0472">Membrane</keyword>
<feature type="domain" description="EamA" evidence="3">
    <location>
        <begin position="6"/>
        <end position="138"/>
    </location>
</feature>
<dbReference type="RefSeq" id="WP_126582001.1">
    <property type="nucleotide sequence ID" value="NZ_BIFR01000002.1"/>
</dbReference>
<dbReference type="PANTHER" id="PTHR22911">
    <property type="entry name" value="ACYL-MALONYL CONDENSING ENZYME-RELATED"/>
    <property type="match status" value="1"/>
</dbReference>
<feature type="transmembrane region" description="Helical" evidence="2">
    <location>
        <begin position="125"/>
        <end position="144"/>
    </location>
</feature>
<evidence type="ECO:0000256" key="2">
    <source>
        <dbReference type="SAM" id="Phobius"/>
    </source>
</evidence>
<dbReference type="SUPFAM" id="SSF103481">
    <property type="entry name" value="Multidrug resistance efflux transporter EmrE"/>
    <property type="match status" value="2"/>
</dbReference>
<dbReference type="OrthoDB" id="3180815at2"/>
<organism evidence="4 5">
    <name type="scientific">Tengunoibacter tsumagoiensis</name>
    <dbReference type="NCBI Taxonomy" id="2014871"/>
    <lineage>
        <taxon>Bacteria</taxon>
        <taxon>Bacillati</taxon>
        <taxon>Chloroflexota</taxon>
        <taxon>Ktedonobacteria</taxon>
        <taxon>Ktedonobacterales</taxon>
        <taxon>Dictyobacteraceae</taxon>
        <taxon>Tengunoibacter</taxon>
    </lineage>
</organism>
<dbReference type="InterPro" id="IPR000620">
    <property type="entry name" value="EamA_dom"/>
</dbReference>
<comment type="similarity">
    <text evidence="1">Belongs to the EamA transporter family.</text>
</comment>
<feature type="transmembrane region" description="Helical" evidence="2">
    <location>
        <begin position="94"/>
        <end position="113"/>
    </location>
</feature>
<gene>
    <name evidence="4" type="ORF">KTT_42810</name>
</gene>
<dbReference type="GO" id="GO:0016020">
    <property type="term" value="C:membrane"/>
    <property type="evidence" value="ECO:0007669"/>
    <property type="project" value="InterPro"/>
</dbReference>
<feature type="transmembrane region" description="Helical" evidence="2">
    <location>
        <begin position="69"/>
        <end position="88"/>
    </location>
</feature>
<feature type="transmembrane region" description="Helical" evidence="2">
    <location>
        <begin position="213"/>
        <end position="232"/>
    </location>
</feature>
<name>A0A402A5P1_9CHLR</name>
<evidence type="ECO:0000313" key="5">
    <source>
        <dbReference type="Proteomes" id="UP000287352"/>
    </source>
</evidence>
<accession>A0A402A5P1</accession>
<feature type="transmembrane region" description="Helical" evidence="2">
    <location>
        <begin position="269"/>
        <end position="289"/>
    </location>
</feature>
<keyword evidence="5" id="KW-1185">Reference proteome</keyword>
<feature type="transmembrane region" description="Helical" evidence="2">
    <location>
        <begin position="188"/>
        <end position="207"/>
    </location>
</feature>